<accession>L8JVT1</accession>
<dbReference type="Proteomes" id="UP000011135">
    <property type="component" value="Unassembled WGS sequence"/>
</dbReference>
<dbReference type="EMBL" id="AMZN01000008">
    <property type="protein sequence ID" value="ELR73156.1"/>
    <property type="molecule type" value="Genomic_DNA"/>
</dbReference>
<sequence>MPLINNLVKLPDIISPAHWANEDVVKICFMPTKFIFPNLKDKWLTMN</sequence>
<dbReference type="AlphaFoldDB" id="L8JVT1"/>
<gene>
    <name evidence="1" type="ORF">C900_05205</name>
</gene>
<reference evidence="1 2" key="1">
    <citation type="submission" date="2012-12" db="EMBL/GenBank/DDBJ databases">
        <title>Genome assembly of Fulvivirga imtechensis AK7.</title>
        <authorList>
            <person name="Nupur N."/>
            <person name="Khatri I."/>
            <person name="Kumar R."/>
            <person name="Subramanian S."/>
            <person name="Pinnaka A."/>
        </authorList>
    </citation>
    <scope>NUCLEOTIDE SEQUENCE [LARGE SCALE GENOMIC DNA]</scope>
    <source>
        <strain evidence="1 2">AK7</strain>
    </source>
</reference>
<name>L8JVT1_9BACT</name>
<evidence type="ECO:0000313" key="2">
    <source>
        <dbReference type="Proteomes" id="UP000011135"/>
    </source>
</evidence>
<proteinExistence type="predicted"/>
<keyword evidence="2" id="KW-1185">Reference proteome</keyword>
<protein>
    <submittedName>
        <fullName evidence="1">Uncharacterized protein</fullName>
    </submittedName>
</protein>
<organism evidence="1 2">
    <name type="scientific">Fulvivirga imtechensis AK7</name>
    <dbReference type="NCBI Taxonomy" id="1237149"/>
    <lineage>
        <taxon>Bacteria</taxon>
        <taxon>Pseudomonadati</taxon>
        <taxon>Bacteroidota</taxon>
        <taxon>Cytophagia</taxon>
        <taxon>Cytophagales</taxon>
        <taxon>Fulvivirgaceae</taxon>
        <taxon>Fulvivirga</taxon>
    </lineage>
</organism>
<evidence type="ECO:0000313" key="1">
    <source>
        <dbReference type="EMBL" id="ELR73156.1"/>
    </source>
</evidence>
<comment type="caution">
    <text evidence="1">The sequence shown here is derived from an EMBL/GenBank/DDBJ whole genome shotgun (WGS) entry which is preliminary data.</text>
</comment>